<dbReference type="InterPro" id="IPR004304">
    <property type="entry name" value="FmdA_AmdA"/>
</dbReference>
<dbReference type="PANTHER" id="PTHR31891">
    <property type="entry name" value="FORMAMIDASE C869.04-RELATED"/>
    <property type="match status" value="1"/>
</dbReference>
<evidence type="ECO:0000313" key="2">
    <source>
        <dbReference type="Proteomes" id="UP000076796"/>
    </source>
</evidence>
<dbReference type="SUPFAM" id="SSF141130">
    <property type="entry name" value="Acetamidase/Formamidase-like"/>
    <property type="match status" value="1"/>
</dbReference>
<accession>A0A163D8Q6</accession>
<dbReference type="AlphaFoldDB" id="A0A163D8Q6"/>
<dbReference type="GeneID" id="97555149"/>
<keyword evidence="2" id="KW-1185">Reference proteome</keyword>
<protein>
    <submittedName>
        <fullName evidence="1">Acetamidase</fullName>
    </submittedName>
</protein>
<sequence>MSNVHRLKPDIHSLHGFFSKELEPALYIQSGDTVLYQTLDASWGIAKRSAPGAPRTKFTERKPGRQEKQFGHALVGPVHIEGAKAGDTLEIQINEIIPGSWGWTSAGGFPSYWNEKLGMRDVQEIMLDFELDAKTLIGRSQFGTFKYSVGLKPFMGIMGMPPGEEGQHTTFMPRPYGGNLDCKELTAGSTLYLPIPVDGGLFSTGDGHAVQGDGEVSGPALECPMEKVSLTFHIRDDMPITMPRAKTSTGWLTMGFHEDLDEAMWMALSGMLDLMTELYSITRTEAYAYATLAVDLRVTQIVNTAKGVHAFLPFGALR</sequence>
<dbReference type="STRING" id="59843.A3958_23660"/>
<comment type="caution">
    <text evidence="1">The sequence shown here is derived from an EMBL/GenBank/DDBJ whole genome shotgun (WGS) entry which is preliminary data.</text>
</comment>
<gene>
    <name evidence="1" type="ORF">AWU65_00110</name>
</gene>
<evidence type="ECO:0000313" key="1">
    <source>
        <dbReference type="EMBL" id="KZS43069.1"/>
    </source>
</evidence>
<dbReference type="Proteomes" id="UP000076796">
    <property type="component" value="Unassembled WGS sequence"/>
</dbReference>
<dbReference type="Pfam" id="PF03069">
    <property type="entry name" value="FmdA_AmdA"/>
    <property type="match status" value="1"/>
</dbReference>
<dbReference type="Gene3D" id="2.60.120.580">
    <property type="entry name" value="Acetamidase/Formamidase-like domains"/>
    <property type="match status" value="2"/>
</dbReference>
<dbReference type="RefSeq" id="WP_063480553.1">
    <property type="nucleotide sequence ID" value="NZ_CP147845.1"/>
</dbReference>
<dbReference type="PANTHER" id="PTHR31891:SF1">
    <property type="entry name" value="FORMAMIDASE C869.04-RELATED"/>
    <property type="match status" value="1"/>
</dbReference>
<proteinExistence type="predicted"/>
<dbReference type="EMBL" id="LWMH01000003">
    <property type="protein sequence ID" value="KZS43069.1"/>
    <property type="molecule type" value="Genomic_DNA"/>
</dbReference>
<dbReference type="OrthoDB" id="9811740at2"/>
<dbReference type="Gene3D" id="3.10.28.20">
    <property type="entry name" value="Acetamidase/Formamidase-like domains"/>
    <property type="match status" value="1"/>
</dbReference>
<dbReference type="GO" id="GO:0016811">
    <property type="term" value="F:hydrolase activity, acting on carbon-nitrogen (but not peptide) bonds, in linear amides"/>
    <property type="evidence" value="ECO:0007669"/>
    <property type="project" value="InterPro"/>
</dbReference>
<name>A0A163D8Q6_9BACL</name>
<reference evidence="1" key="1">
    <citation type="journal article" date="2016" name="Genome Announc.">
        <title>Draft genomes of two strains of Paenibacillus glucanolyticus with capability to degrade lignocellulose.</title>
        <authorList>
            <person name="Mathews S.L."/>
            <person name="Pawlak J."/>
            <person name="Grunden A.M."/>
        </authorList>
    </citation>
    <scope>NUCLEOTIDE SEQUENCE [LARGE SCALE GENOMIC DNA]</scope>
    <source>
        <strain evidence="1">SLM1</strain>
    </source>
</reference>
<organism evidence="1 2">
    <name type="scientific">Paenibacillus glucanolyticus</name>
    <dbReference type="NCBI Taxonomy" id="59843"/>
    <lineage>
        <taxon>Bacteria</taxon>
        <taxon>Bacillati</taxon>
        <taxon>Bacillota</taxon>
        <taxon>Bacilli</taxon>
        <taxon>Bacillales</taxon>
        <taxon>Paenibacillaceae</taxon>
        <taxon>Paenibacillus</taxon>
    </lineage>
</organism>